<dbReference type="EMBL" id="CM042028">
    <property type="protein sequence ID" value="KAI3797704.1"/>
    <property type="molecule type" value="Genomic_DNA"/>
</dbReference>
<accession>A0ACB9HPP1</accession>
<sequence>MHAPPLTDSVRGEVNGNESTCFKKSGDMEEFNFYDVMSERTLMFMLKRKLLYREKVLSDIRNCTIDDDKDSKPSMGKKFKPSVKEGKNFNPKFFYITPEGRTIIKLVDAKYKIQDAALLTPNDRVSPNLDFKGSVKSIQKQKYKIKKQNRESLLKPREEVQFSDNSKSILGAIPTGTNCWKYMSGPDYLTLLTEL</sequence>
<dbReference type="Proteomes" id="UP001056120">
    <property type="component" value="Linkage Group LG11"/>
</dbReference>
<gene>
    <name evidence="1" type="ORF">L1987_32967</name>
</gene>
<reference evidence="2" key="1">
    <citation type="journal article" date="2022" name="Mol. Ecol. Resour.">
        <title>The genomes of chicory, endive, great burdock and yacon provide insights into Asteraceae palaeo-polyploidization history and plant inulin production.</title>
        <authorList>
            <person name="Fan W."/>
            <person name="Wang S."/>
            <person name="Wang H."/>
            <person name="Wang A."/>
            <person name="Jiang F."/>
            <person name="Liu H."/>
            <person name="Zhao H."/>
            <person name="Xu D."/>
            <person name="Zhang Y."/>
        </authorList>
    </citation>
    <scope>NUCLEOTIDE SEQUENCE [LARGE SCALE GENOMIC DNA]</scope>
    <source>
        <strain evidence="2">cv. Yunnan</strain>
    </source>
</reference>
<name>A0ACB9HPP1_9ASTR</name>
<comment type="caution">
    <text evidence="1">The sequence shown here is derived from an EMBL/GenBank/DDBJ whole genome shotgun (WGS) entry which is preliminary data.</text>
</comment>
<evidence type="ECO:0000313" key="2">
    <source>
        <dbReference type="Proteomes" id="UP001056120"/>
    </source>
</evidence>
<keyword evidence="2" id="KW-1185">Reference proteome</keyword>
<protein>
    <submittedName>
        <fullName evidence="1">Uncharacterized protein</fullName>
    </submittedName>
</protein>
<organism evidence="1 2">
    <name type="scientific">Smallanthus sonchifolius</name>
    <dbReference type="NCBI Taxonomy" id="185202"/>
    <lineage>
        <taxon>Eukaryota</taxon>
        <taxon>Viridiplantae</taxon>
        <taxon>Streptophyta</taxon>
        <taxon>Embryophyta</taxon>
        <taxon>Tracheophyta</taxon>
        <taxon>Spermatophyta</taxon>
        <taxon>Magnoliopsida</taxon>
        <taxon>eudicotyledons</taxon>
        <taxon>Gunneridae</taxon>
        <taxon>Pentapetalae</taxon>
        <taxon>asterids</taxon>
        <taxon>campanulids</taxon>
        <taxon>Asterales</taxon>
        <taxon>Asteraceae</taxon>
        <taxon>Asteroideae</taxon>
        <taxon>Heliantheae alliance</taxon>
        <taxon>Millerieae</taxon>
        <taxon>Smallanthus</taxon>
    </lineage>
</organism>
<proteinExistence type="predicted"/>
<evidence type="ECO:0000313" key="1">
    <source>
        <dbReference type="EMBL" id="KAI3797704.1"/>
    </source>
</evidence>
<reference evidence="1 2" key="2">
    <citation type="journal article" date="2022" name="Mol. Ecol. Resour.">
        <title>The genomes of chicory, endive, great burdock and yacon provide insights into Asteraceae paleo-polyploidization history and plant inulin production.</title>
        <authorList>
            <person name="Fan W."/>
            <person name="Wang S."/>
            <person name="Wang H."/>
            <person name="Wang A."/>
            <person name="Jiang F."/>
            <person name="Liu H."/>
            <person name="Zhao H."/>
            <person name="Xu D."/>
            <person name="Zhang Y."/>
        </authorList>
    </citation>
    <scope>NUCLEOTIDE SEQUENCE [LARGE SCALE GENOMIC DNA]</scope>
    <source>
        <strain evidence="2">cv. Yunnan</strain>
        <tissue evidence="1">Leaves</tissue>
    </source>
</reference>